<dbReference type="OrthoDB" id="934938at2"/>
<evidence type="ECO:0000313" key="3">
    <source>
        <dbReference type="Proteomes" id="UP000232883"/>
    </source>
</evidence>
<organism evidence="2 3">
    <name type="scientific">Spirosoma pollinicola</name>
    <dbReference type="NCBI Taxonomy" id="2057025"/>
    <lineage>
        <taxon>Bacteria</taxon>
        <taxon>Pseudomonadati</taxon>
        <taxon>Bacteroidota</taxon>
        <taxon>Cytophagia</taxon>
        <taxon>Cytophagales</taxon>
        <taxon>Cytophagaceae</taxon>
        <taxon>Spirosoma</taxon>
    </lineage>
</organism>
<accession>A0A2K8Z9A0</accession>
<feature type="compositionally biased region" description="Polar residues" evidence="1">
    <location>
        <begin position="97"/>
        <end position="109"/>
    </location>
</feature>
<dbReference type="EMBL" id="CP025096">
    <property type="protein sequence ID" value="AUD06456.1"/>
    <property type="molecule type" value="Genomic_DNA"/>
</dbReference>
<dbReference type="AlphaFoldDB" id="A0A2K8Z9A0"/>
<evidence type="ECO:0000256" key="1">
    <source>
        <dbReference type="SAM" id="MobiDB-lite"/>
    </source>
</evidence>
<protein>
    <submittedName>
        <fullName evidence="2">Uncharacterized protein</fullName>
    </submittedName>
</protein>
<dbReference type="KEGG" id="spir:CWM47_34215"/>
<dbReference type="RefSeq" id="WP_100993001.1">
    <property type="nucleotide sequence ID" value="NZ_CP025096.1"/>
</dbReference>
<name>A0A2K8Z9A0_9BACT</name>
<sequence>MLIAYLLFIIGVIWLAQILLKNRLEFTLPKVRWQSGPTSGDPAKADQLIPVAQPVEEVSLLGKSRTVFDVSQPVKSIAPPPVESQGIQEHELLENPDASTKNSSTTEFTQFGDEPGERAGDQPDYSFNPDATESDPDSTEPEDGDQDVDDKLINGSEGVVLNTFSDQLNSYPEGESLTQPNEFVIPLDLPTEGDNGIEQVSLDELIDEETAATDVPLDKYFSQLQTVESILDDIRRQVRRKQSRQSVEELCTQFTAVLGYYGMINDKNVVTRLNNVLKPEQPSDYAHLFMQVQRESMGLEEEEGEVTDMVDEAAYV</sequence>
<gene>
    <name evidence="2" type="ORF">CWM47_34215</name>
</gene>
<dbReference type="Proteomes" id="UP000232883">
    <property type="component" value="Chromosome"/>
</dbReference>
<reference evidence="2 3" key="1">
    <citation type="submission" date="2017-11" db="EMBL/GenBank/DDBJ databases">
        <title>Taxonomic description and genome sequences of Spirosoma HA7 sp. nov., isolated from pollen microhabitat of Corylus avellana.</title>
        <authorList>
            <person name="Ambika Manirajan B."/>
            <person name="Suarez C."/>
            <person name="Ratering S."/>
            <person name="Geissler-Plaum R."/>
            <person name="Cardinale M."/>
            <person name="Sylvia S."/>
        </authorList>
    </citation>
    <scope>NUCLEOTIDE SEQUENCE [LARGE SCALE GENOMIC DNA]</scope>
    <source>
        <strain evidence="2 3">HA7</strain>
    </source>
</reference>
<feature type="region of interest" description="Disordered" evidence="1">
    <location>
        <begin position="93"/>
        <end position="152"/>
    </location>
</feature>
<proteinExistence type="predicted"/>
<evidence type="ECO:0000313" key="2">
    <source>
        <dbReference type="EMBL" id="AUD06456.1"/>
    </source>
</evidence>
<keyword evidence="3" id="KW-1185">Reference proteome</keyword>
<feature type="compositionally biased region" description="Acidic residues" evidence="1">
    <location>
        <begin position="132"/>
        <end position="148"/>
    </location>
</feature>